<comment type="caution">
    <text evidence="1">The sequence shown here is derived from an EMBL/GenBank/DDBJ whole genome shotgun (WGS) entry which is preliminary data.</text>
</comment>
<sequence length="85" mass="9288">MHGTKVEKIDPLSVPHNVFSVQKDSGPRLDRGLLKPFCPSVLETLFSIGAQRVKAKHDHRHRAGPKSSAFMTGSVARLLLVCDVA</sequence>
<dbReference type="AlphaFoldDB" id="A0AAV4JR26"/>
<name>A0AAV4JR26_9GAST</name>
<keyword evidence="2" id="KW-1185">Reference proteome</keyword>
<proteinExistence type="predicted"/>
<dbReference type="EMBL" id="BMAT01003411">
    <property type="protein sequence ID" value="GFS24825.1"/>
    <property type="molecule type" value="Genomic_DNA"/>
</dbReference>
<reference evidence="1 2" key="1">
    <citation type="journal article" date="2021" name="Elife">
        <title>Chloroplast acquisition without the gene transfer in kleptoplastic sea slugs, Plakobranchus ocellatus.</title>
        <authorList>
            <person name="Maeda T."/>
            <person name="Takahashi S."/>
            <person name="Yoshida T."/>
            <person name="Shimamura S."/>
            <person name="Takaki Y."/>
            <person name="Nagai Y."/>
            <person name="Toyoda A."/>
            <person name="Suzuki Y."/>
            <person name="Arimoto A."/>
            <person name="Ishii H."/>
            <person name="Satoh N."/>
            <person name="Nishiyama T."/>
            <person name="Hasebe M."/>
            <person name="Maruyama T."/>
            <person name="Minagawa J."/>
            <person name="Obokata J."/>
            <person name="Shigenobu S."/>
        </authorList>
    </citation>
    <scope>NUCLEOTIDE SEQUENCE [LARGE SCALE GENOMIC DNA]</scope>
</reference>
<accession>A0AAV4JR26</accession>
<organism evidence="1 2">
    <name type="scientific">Elysia marginata</name>
    <dbReference type="NCBI Taxonomy" id="1093978"/>
    <lineage>
        <taxon>Eukaryota</taxon>
        <taxon>Metazoa</taxon>
        <taxon>Spiralia</taxon>
        <taxon>Lophotrochozoa</taxon>
        <taxon>Mollusca</taxon>
        <taxon>Gastropoda</taxon>
        <taxon>Heterobranchia</taxon>
        <taxon>Euthyneura</taxon>
        <taxon>Panpulmonata</taxon>
        <taxon>Sacoglossa</taxon>
        <taxon>Placobranchoidea</taxon>
        <taxon>Plakobranchidae</taxon>
        <taxon>Elysia</taxon>
    </lineage>
</organism>
<evidence type="ECO:0000313" key="2">
    <source>
        <dbReference type="Proteomes" id="UP000762676"/>
    </source>
</evidence>
<gene>
    <name evidence="1" type="ORF">ElyMa_001672200</name>
</gene>
<evidence type="ECO:0000313" key="1">
    <source>
        <dbReference type="EMBL" id="GFS24825.1"/>
    </source>
</evidence>
<protein>
    <submittedName>
        <fullName evidence="1">Uncharacterized protein</fullName>
    </submittedName>
</protein>
<dbReference type="Proteomes" id="UP000762676">
    <property type="component" value="Unassembled WGS sequence"/>
</dbReference>